<organism evidence="11 12">
    <name type="scientific">Corynebacterium silvaticum</name>
    <dbReference type="NCBI Taxonomy" id="2320431"/>
    <lineage>
        <taxon>Bacteria</taxon>
        <taxon>Bacillati</taxon>
        <taxon>Actinomycetota</taxon>
        <taxon>Actinomycetes</taxon>
        <taxon>Mycobacteriales</taxon>
        <taxon>Corynebacteriaceae</taxon>
        <taxon>Corynebacterium</taxon>
    </lineage>
</organism>
<dbReference type="Proteomes" id="UP000195652">
    <property type="component" value="Chromosome"/>
</dbReference>
<reference evidence="11 12" key="2">
    <citation type="journal article" date="2020" name="Antonie Van Leeuwenhoek">
        <title>Phylogenomic characterisation of a novel corynebacterial species pathogenic to animals.</title>
        <authorList>
            <person name="Moller J."/>
            <person name="Musella L."/>
            <person name="Melnikov V."/>
            <person name="Geissdorfer W."/>
            <person name="Burkovski A."/>
            <person name="Sangal V."/>
        </authorList>
    </citation>
    <scope>NUCLEOTIDE SEQUENCE [LARGE SCALE GENOMIC DNA]</scope>
    <source>
        <strain evidence="11 12">PO100/5</strain>
    </source>
</reference>
<comment type="pathway">
    <text evidence="1">Carbohydrate acid metabolism.</text>
</comment>
<dbReference type="GO" id="GO:0019521">
    <property type="term" value="P:D-gluconate metabolic process"/>
    <property type="evidence" value="ECO:0007669"/>
    <property type="project" value="UniProtKB-KW"/>
</dbReference>
<dbReference type="PANTHER" id="PTHR43442:SF3">
    <property type="entry name" value="GLUCONOKINASE-RELATED"/>
    <property type="match status" value="1"/>
</dbReference>
<evidence type="ECO:0000256" key="5">
    <source>
        <dbReference type="ARBA" id="ARBA00022741"/>
    </source>
</evidence>
<reference evidence="11 12" key="3">
    <citation type="journal article" date="2020" name="Int. J. Syst. Evol. Microbiol.">
        <title>Corynebacterium silvaticum sp. nov., a unique group of NTTB corynebacteria in wild boar and roe deer.</title>
        <authorList>
            <person name="Dangel A."/>
            <person name="Berger A."/>
            <person name="Rau J."/>
            <person name="Eisenberg T."/>
            <person name="Kampfer P."/>
            <person name="Margos G."/>
            <person name="Contzen M."/>
            <person name="Busse H.J."/>
            <person name="Konrad R."/>
            <person name="Peters M."/>
            <person name="Sting R."/>
            <person name="Sing A."/>
        </authorList>
    </citation>
    <scope>NUCLEOTIDE SEQUENCE [LARGE SCALE GENOMIC DNA]</scope>
    <source>
        <strain evidence="11 12">PO100/5</strain>
    </source>
</reference>
<dbReference type="GO" id="GO:0005737">
    <property type="term" value="C:cytoplasm"/>
    <property type="evidence" value="ECO:0007669"/>
    <property type="project" value="TreeGrafter"/>
</dbReference>
<dbReference type="NCBIfam" id="TIGR01313">
    <property type="entry name" value="therm_gnt_kin"/>
    <property type="match status" value="1"/>
</dbReference>
<evidence type="ECO:0000256" key="2">
    <source>
        <dbReference type="ARBA" id="ARBA00008420"/>
    </source>
</evidence>
<evidence type="ECO:0000313" key="11">
    <source>
        <dbReference type="EMBL" id="ARU45342.1"/>
    </source>
</evidence>
<keyword evidence="5 10" id="KW-0547">Nucleotide-binding</keyword>
<dbReference type="KEGG" id="csil:CBE74_01140"/>
<dbReference type="OrthoDB" id="9795716at2"/>
<evidence type="ECO:0000313" key="12">
    <source>
        <dbReference type="Proteomes" id="UP000195652"/>
    </source>
</evidence>
<sequence length="163" mass="18044">MRIIVMGVSGSGKTTVGTILAQKLGVPYFDGDDLHPQENIDKMAQGTPLNDADRWPWLAQVGEWLAHQPKGGVIGCSALKRSYRDLLREHCPTAVFVHVHGSREVLLARMNHRQGHFMPSSLLDSQFATLEPLENDEVGRVFDVTESPNQIADSASEWVKTRG</sequence>
<evidence type="ECO:0000256" key="7">
    <source>
        <dbReference type="ARBA" id="ARBA00022840"/>
    </source>
</evidence>
<dbReference type="FunFam" id="3.40.50.300:FF:000522">
    <property type="entry name" value="Gluconokinase"/>
    <property type="match status" value="1"/>
</dbReference>
<dbReference type="PANTHER" id="PTHR43442">
    <property type="entry name" value="GLUCONOKINASE-RELATED"/>
    <property type="match status" value="1"/>
</dbReference>
<evidence type="ECO:0000256" key="4">
    <source>
        <dbReference type="ARBA" id="ARBA00022679"/>
    </source>
</evidence>
<comment type="similarity">
    <text evidence="2 10">Belongs to the gluconokinase GntK/GntV family.</text>
</comment>
<dbReference type="AlphaFoldDB" id="A0A7Y4P8X1"/>
<keyword evidence="4 10" id="KW-0808">Transferase</keyword>
<evidence type="ECO:0000256" key="1">
    <source>
        <dbReference type="ARBA" id="ARBA00004761"/>
    </source>
</evidence>
<evidence type="ECO:0000256" key="3">
    <source>
        <dbReference type="ARBA" id="ARBA00012054"/>
    </source>
</evidence>
<dbReference type="RefSeq" id="WP_087453228.1">
    <property type="nucleotide sequence ID" value="NZ_CP021417.2"/>
</dbReference>
<accession>A0A7Y4P8X1</accession>
<evidence type="ECO:0000256" key="8">
    <source>
        <dbReference type="ARBA" id="ARBA00023064"/>
    </source>
</evidence>
<name>A0A7Y4P8X1_9CORY</name>
<dbReference type="EMBL" id="CP021417">
    <property type="protein sequence ID" value="ARU45342.1"/>
    <property type="molecule type" value="Genomic_DNA"/>
</dbReference>
<reference evidence="11 12" key="1">
    <citation type="journal article" date="2014" name="BMC Vet. Res.">
        <title>First report of Corynebacterium pseudotuberculosis from caseous lymphadenitis lesions in Black Alentejano pig (Sus scrofa domesticus).</title>
        <authorList>
            <person name="Oliveira M."/>
            <person name="Barroco C."/>
            <person name="Mottola C."/>
            <person name="Santos R."/>
            <person name="Lemsaddek A."/>
            <person name="Tavares L."/>
            <person name="Semedo-Lemsaddek T."/>
        </authorList>
    </citation>
    <scope>NUCLEOTIDE SEQUENCE [LARGE SCALE GENOMIC DNA]</scope>
    <source>
        <strain evidence="11 12">PO100/5</strain>
    </source>
</reference>
<dbReference type="EC" id="2.7.1.12" evidence="3 10"/>
<dbReference type="CDD" id="cd02021">
    <property type="entry name" value="GntK"/>
    <property type="match status" value="1"/>
</dbReference>
<dbReference type="GO" id="GO:0046316">
    <property type="term" value="F:gluconokinase activity"/>
    <property type="evidence" value="ECO:0007669"/>
    <property type="project" value="UniProtKB-EC"/>
</dbReference>
<protein>
    <recommendedName>
        <fullName evidence="3 10">Gluconokinase</fullName>
        <ecNumber evidence="3 10">2.7.1.12</ecNumber>
    </recommendedName>
</protein>
<keyword evidence="12" id="KW-1185">Reference proteome</keyword>
<reference evidence="11 12" key="4">
    <citation type="journal article" date="2020" name="PLoS ONE">
        <title>Taxonomic classification of strain PO100/5 shows a broader geographic distribution and genetic markers of the recently described Corynebacterium silvaticum.</title>
        <authorList>
            <person name="Viana M.V.C."/>
            <person name="Profeta R."/>
            <person name="da Silva A.L."/>
            <person name="Hurtado R."/>
            <person name="Cerqueira J.C."/>
            <person name="Ribeiro B.F.S."/>
            <person name="Almeida M.O."/>
            <person name="Morais-Rodrigues F."/>
            <person name="Soares S.C."/>
            <person name="Oliveira M."/>
            <person name="Tavares L."/>
            <person name="Figueiredo H."/>
            <person name="Wattam A.R."/>
            <person name="Barh D."/>
            <person name="Ghosh P."/>
            <person name="Silva A."/>
            <person name="Azevedo V."/>
        </authorList>
    </citation>
    <scope>NUCLEOTIDE SEQUENCE [LARGE SCALE GENOMIC DNA]</scope>
    <source>
        <strain evidence="11 12">PO100/5</strain>
    </source>
</reference>
<dbReference type="PRINTS" id="PR01100">
    <property type="entry name" value="SHIKIMTKNASE"/>
</dbReference>
<proteinExistence type="inferred from homology"/>
<dbReference type="InterPro" id="IPR027417">
    <property type="entry name" value="P-loop_NTPase"/>
</dbReference>
<dbReference type="GO" id="GO:0005524">
    <property type="term" value="F:ATP binding"/>
    <property type="evidence" value="ECO:0007669"/>
    <property type="project" value="UniProtKB-KW"/>
</dbReference>
<dbReference type="SUPFAM" id="SSF52540">
    <property type="entry name" value="P-loop containing nucleoside triphosphate hydrolases"/>
    <property type="match status" value="1"/>
</dbReference>
<dbReference type="Gene3D" id="3.40.50.300">
    <property type="entry name" value="P-loop containing nucleotide triphosphate hydrolases"/>
    <property type="match status" value="1"/>
</dbReference>
<dbReference type="InterPro" id="IPR006001">
    <property type="entry name" value="Therm_gnt_kin"/>
</dbReference>
<evidence type="ECO:0000256" key="6">
    <source>
        <dbReference type="ARBA" id="ARBA00022777"/>
    </source>
</evidence>
<dbReference type="InterPro" id="IPR031322">
    <property type="entry name" value="Shikimate/glucono_kinase"/>
</dbReference>
<comment type="catalytic activity">
    <reaction evidence="9 10">
        <text>D-gluconate + ATP = 6-phospho-D-gluconate + ADP + H(+)</text>
        <dbReference type="Rhea" id="RHEA:19433"/>
        <dbReference type="ChEBI" id="CHEBI:15378"/>
        <dbReference type="ChEBI" id="CHEBI:18391"/>
        <dbReference type="ChEBI" id="CHEBI:30616"/>
        <dbReference type="ChEBI" id="CHEBI:58759"/>
        <dbReference type="ChEBI" id="CHEBI:456216"/>
        <dbReference type="EC" id="2.7.1.12"/>
    </reaction>
</comment>
<evidence type="ECO:0000256" key="9">
    <source>
        <dbReference type="ARBA" id="ARBA00048090"/>
    </source>
</evidence>
<dbReference type="GeneID" id="75006895"/>
<keyword evidence="7 10" id="KW-0067">ATP-binding</keyword>
<dbReference type="Pfam" id="PF01202">
    <property type="entry name" value="SKI"/>
    <property type="match status" value="1"/>
</dbReference>
<evidence type="ECO:0000256" key="10">
    <source>
        <dbReference type="RuleBase" id="RU363066"/>
    </source>
</evidence>
<keyword evidence="8" id="KW-0311">Gluconate utilization</keyword>
<gene>
    <name evidence="11" type="ORF">CBE74_01140</name>
</gene>
<keyword evidence="6 10" id="KW-0418">Kinase</keyword>